<sequence>MTTNSPGQGSGRPDTQVTVQLSDCAMDDARAVFDALGQAFAPEAASGARPAPGGRATPTVWITTFDVATPQGETRPAQLTAPVTALLTGDHGAVARVKHALDEMFTVRAIGTSSGEHEMDLRLLLEQS</sequence>
<accession>A0ABP6SL36</accession>
<keyword evidence="2" id="KW-1185">Reference proteome</keyword>
<dbReference type="Proteomes" id="UP001499990">
    <property type="component" value="Unassembled WGS sequence"/>
</dbReference>
<name>A0ABP6SL36_9ACTN</name>
<organism evidence="1 2">
    <name type="scientific">Streptomyces sannanensis</name>
    <dbReference type="NCBI Taxonomy" id="285536"/>
    <lineage>
        <taxon>Bacteria</taxon>
        <taxon>Bacillati</taxon>
        <taxon>Actinomycetota</taxon>
        <taxon>Actinomycetes</taxon>
        <taxon>Kitasatosporales</taxon>
        <taxon>Streptomycetaceae</taxon>
        <taxon>Streptomyces</taxon>
    </lineage>
</organism>
<dbReference type="RefSeq" id="WP_345043715.1">
    <property type="nucleotide sequence ID" value="NZ_BAAAYL010000001.1"/>
</dbReference>
<dbReference type="EMBL" id="BAAAYL010000001">
    <property type="protein sequence ID" value="GAA3379128.1"/>
    <property type="molecule type" value="Genomic_DNA"/>
</dbReference>
<reference evidence="2" key="1">
    <citation type="journal article" date="2019" name="Int. J. Syst. Evol. Microbiol.">
        <title>The Global Catalogue of Microorganisms (GCM) 10K type strain sequencing project: providing services to taxonomists for standard genome sequencing and annotation.</title>
        <authorList>
            <consortium name="The Broad Institute Genomics Platform"/>
            <consortium name="The Broad Institute Genome Sequencing Center for Infectious Disease"/>
            <person name="Wu L."/>
            <person name="Ma J."/>
        </authorList>
    </citation>
    <scope>NUCLEOTIDE SEQUENCE [LARGE SCALE GENOMIC DNA]</scope>
    <source>
        <strain evidence="2">JCM 9651</strain>
    </source>
</reference>
<gene>
    <name evidence="1" type="ORF">GCM10020367_61450</name>
</gene>
<comment type="caution">
    <text evidence="1">The sequence shown here is derived from an EMBL/GenBank/DDBJ whole genome shotgun (WGS) entry which is preliminary data.</text>
</comment>
<evidence type="ECO:0000313" key="1">
    <source>
        <dbReference type="EMBL" id="GAA3379128.1"/>
    </source>
</evidence>
<evidence type="ECO:0000313" key="2">
    <source>
        <dbReference type="Proteomes" id="UP001499990"/>
    </source>
</evidence>
<protein>
    <submittedName>
        <fullName evidence="1">Uncharacterized protein</fullName>
    </submittedName>
</protein>
<proteinExistence type="predicted"/>